<evidence type="ECO:0000256" key="1">
    <source>
        <dbReference type="SAM" id="Phobius"/>
    </source>
</evidence>
<dbReference type="EMBL" id="PPSW01000007">
    <property type="protein sequence ID" value="TLX48053.1"/>
    <property type="molecule type" value="Genomic_DNA"/>
</dbReference>
<gene>
    <name evidence="2" type="ORF">C1E24_04410</name>
</gene>
<accession>A0A5R9Q4H6</accession>
<evidence type="ECO:0000313" key="3">
    <source>
        <dbReference type="Proteomes" id="UP000309186"/>
    </source>
</evidence>
<keyword evidence="1" id="KW-0812">Transmembrane</keyword>
<comment type="caution">
    <text evidence="2">The sequence shown here is derived from an EMBL/GenBank/DDBJ whole genome shotgun (WGS) entry which is preliminary data.</text>
</comment>
<dbReference type="AlphaFoldDB" id="A0A5R9Q4H6"/>
<name>A0A5R9Q4H6_9GAMM</name>
<reference evidence="2 3" key="1">
    <citation type="submission" date="2018-01" db="EMBL/GenBank/DDBJ databases">
        <title>Co-occurrence of chitin degradation, pigmentation and bioactivity in marine Pseudoalteromonas.</title>
        <authorList>
            <person name="Paulsen S."/>
            <person name="Gram L."/>
            <person name="Machado H."/>
        </authorList>
    </citation>
    <scope>NUCLEOTIDE SEQUENCE [LARGE SCALE GENOMIC DNA]</scope>
    <source>
        <strain evidence="2 3">S3663</strain>
    </source>
</reference>
<keyword evidence="1" id="KW-1133">Transmembrane helix</keyword>
<organism evidence="2 3">
    <name type="scientific">Pseudoalteromonas phenolica</name>
    <dbReference type="NCBI Taxonomy" id="161398"/>
    <lineage>
        <taxon>Bacteria</taxon>
        <taxon>Pseudomonadati</taxon>
        <taxon>Pseudomonadota</taxon>
        <taxon>Gammaproteobacteria</taxon>
        <taxon>Alteromonadales</taxon>
        <taxon>Pseudoalteromonadaceae</taxon>
        <taxon>Pseudoalteromonas</taxon>
    </lineage>
</organism>
<evidence type="ECO:0000313" key="2">
    <source>
        <dbReference type="EMBL" id="TLX48053.1"/>
    </source>
</evidence>
<keyword evidence="1" id="KW-0472">Membrane</keyword>
<protein>
    <submittedName>
        <fullName evidence="2">Uncharacterized protein</fullName>
    </submittedName>
</protein>
<sequence>MCLRFFKYIYIIIEIILILEDTLIFVGTGLFGTKKARYKIALTFQVKNCFAVSGGASHIPRSDFHIFKP</sequence>
<feature type="transmembrane region" description="Helical" evidence="1">
    <location>
        <begin position="6"/>
        <end position="31"/>
    </location>
</feature>
<proteinExistence type="predicted"/>
<dbReference type="Proteomes" id="UP000309186">
    <property type="component" value="Unassembled WGS sequence"/>
</dbReference>